<dbReference type="GO" id="GO:0005634">
    <property type="term" value="C:nucleus"/>
    <property type="evidence" value="ECO:0007669"/>
    <property type="project" value="TreeGrafter"/>
</dbReference>
<keyword evidence="3" id="KW-1185">Reference proteome</keyword>
<evidence type="ECO:0000313" key="3">
    <source>
        <dbReference type="Proteomes" id="UP000009168"/>
    </source>
</evidence>
<dbReference type="GeneID" id="24441402"/>
<protein>
    <submittedName>
        <fullName evidence="2">Transmembrane protein, putative</fullName>
    </submittedName>
</protein>
<dbReference type="EMBL" id="GG662865">
    <property type="protein sequence ID" value="EWS76751.1"/>
    <property type="molecule type" value="Genomic_DNA"/>
</dbReference>
<feature type="transmembrane region" description="Helical" evidence="1">
    <location>
        <begin position="33"/>
        <end position="57"/>
    </location>
</feature>
<dbReference type="RefSeq" id="XP_012650713.1">
    <property type="nucleotide sequence ID" value="XM_012795259.1"/>
</dbReference>
<dbReference type="PANTHER" id="PTHR31398">
    <property type="entry name" value="MEIOTIC NUCLEAR DIVISION PROTEIN 1 HOMOLOG"/>
    <property type="match status" value="1"/>
</dbReference>
<sequence>MNQKSNSLFEAFDIFGAHIHIKYNKKTAFNTRFGGIITFCLSGILIMYIVNIINVYISHSQVQVIQEIQNLPNSNQFNLTVNNFSFMVGITDVNFTQFIDESVYTLTIKQFTQQRILNQNTGTYDKTQEYRLIKLQRCTTEHFKIQQTNDFFLQQDYNNFYCLSLDEQLQLQGIFNSQIFQQIEIEVSSCQGNNCADPQYISSKLNNCYLQIYFVDKNVVTTDLKNPFHPIGRSVFYIAGKDFSKTINLYFAQNQMSSDKGIVFEDIKTKVELTYSIDREQVVQKYGNRLFLLQISLDPNREILYSRKYLTFSQVLSQIGGIYNILFALGCFICRPYSQLQYKRSLINQLFGFQYSLPEEQSDQIGNNKEKILKEQNLDQNTDLNNYNVGGNQTQLQQKRINLDIDSQNCSNNQILYSKNTQSQKNQNLNVILKQQKESTNKDEKNLKKFFEQTFEEMKTKSFDYLKYYLGFIICKKAKSSYAIEYGMQKLYKHIDIVQIINKLIEFEKLKRLLLNENQLKLFDYIPKPIIKVNKLTGQIITQNNSKDSIDIFFEVNRSQIQKAEDAQEAYNNIFNSDQKKQQLDEKLISLLHPKLIELFKQQQFDKQKKIENRKYLMKQRNSKLNIQSPIKQASYFLERNIYQQYLMQDSQNYLTEQQIQIQSPLQLSKSNNQVFVLKSSSEIKSQISVQEEMQEEYQSQNENQDVFTKYSKYLKQKL</sequence>
<keyword evidence="1" id="KW-0472">Membrane</keyword>
<proteinExistence type="predicted"/>
<keyword evidence="1" id="KW-1133">Transmembrane helix</keyword>
<dbReference type="OrthoDB" id="325743at2759"/>
<reference evidence="3" key="1">
    <citation type="journal article" date="2006" name="PLoS Biol.">
        <title>Macronuclear genome sequence of the ciliate Tetrahymena thermophila, a model eukaryote.</title>
        <authorList>
            <person name="Eisen J.A."/>
            <person name="Coyne R.S."/>
            <person name="Wu M."/>
            <person name="Wu D."/>
            <person name="Thiagarajan M."/>
            <person name="Wortman J.R."/>
            <person name="Badger J.H."/>
            <person name="Ren Q."/>
            <person name="Amedeo P."/>
            <person name="Jones K.M."/>
            <person name="Tallon L.J."/>
            <person name="Delcher A.L."/>
            <person name="Salzberg S.L."/>
            <person name="Silva J.C."/>
            <person name="Haas B.J."/>
            <person name="Majoros W.H."/>
            <person name="Farzad M."/>
            <person name="Carlton J.M."/>
            <person name="Smith R.K. Jr."/>
            <person name="Garg J."/>
            <person name="Pearlman R.E."/>
            <person name="Karrer K.M."/>
            <person name="Sun L."/>
            <person name="Manning G."/>
            <person name="Elde N.C."/>
            <person name="Turkewitz A.P."/>
            <person name="Asai D.J."/>
            <person name="Wilkes D.E."/>
            <person name="Wang Y."/>
            <person name="Cai H."/>
            <person name="Collins K."/>
            <person name="Stewart B.A."/>
            <person name="Lee S.R."/>
            <person name="Wilamowska K."/>
            <person name="Weinberg Z."/>
            <person name="Ruzzo W.L."/>
            <person name="Wloga D."/>
            <person name="Gaertig J."/>
            <person name="Frankel J."/>
            <person name="Tsao C.-C."/>
            <person name="Gorovsky M.A."/>
            <person name="Keeling P.J."/>
            <person name="Waller R.F."/>
            <person name="Patron N.J."/>
            <person name="Cherry J.M."/>
            <person name="Stover N.A."/>
            <person name="Krieger C.J."/>
            <person name="del Toro C."/>
            <person name="Ryder H.F."/>
            <person name="Williamson S.C."/>
            <person name="Barbeau R.A."/>
            <person name="Hamilton E.P."/>
            <person name="Orias E."/>
        </authorList>
    </citation>
    <scope>NUCLEOTIDE SEQUENCE [LARGE SCALE GENOMIC DNA]</scope>
    <source>
        <strain evidence="3">SB210</strain>
    </source>
</reference>
<accession>W7XKR4</accession>
<name>W7XKR4_TETTS</name>
<dbReference type="Proteomes" id="UP000009168">
    <property type="component" value="Unassembled WGS sequence"/>
</dbReference>
<dbReference type="GO" id="GO:0007131">
    <property type="term" value="P:reciprocal meiotic recombination"/>
    <property type="evidence" value="ECO:0007669"/>
    <property type="project" value="TreeGrafter"/>
</dbReference>
<dbReference type="KEGG" id="tet:TTHERM_001013279"/>
<evidence type="ECO:0000313" key="2">
    <source>
        <dbReference type="EMBL" id="EWS76751.1"/>
    </source>
</evidence>
<dbReference type="PANTHER" id="PTHR31398:SF0">
    <property type="entry name" value="MEIOTIC NUCLEAR DIVISION PROTEIN 1 HOMOLOG"/>
    <property type="match status" value="1"/>
</dbReference>
<dbReference type="AlphaFoldDB" id="W7XKR4"/>
<dbReference type="InParanoid" id="W7XKR4"/>
<gene>
    <name evidence="2" type="ORF">TTHERM_001013279</name>
</gene>
<organism evidence="2 3">
    <name type="scientific">Tetrahymena thermophila (strain SB210)</name>
    <dbReference type="NCBI Taxonomy" id="312017"/>
    <lineage>
        <taxon>Eukaryota</taxon>
        <taxon>Sar</taxon>
        <taxon>Alveolata</taxon>
        <taxon>Ciliophora</taxon>
        <taxon>Intramacronucleata</taxon>
        <taxon>Oligohymenophorea</taxon>
        <taxon>Hymenostomatida</taxon>
        <taxon>Tetrahymenina</taxon>
        <taxon>Tetrahymenidae</taxon>
        <taxon>Tetrahymena</taxon>
    </lineage>
</organism>
<evidence type="ECO:0000256" key="1">
    <source>
        <dbReference type="SAM" id="Phobius"/>
    </source>
</evidence>
<keyword evidence="1 2" id="KW-0812">Transmembrane</keyword>